<reference evidence="11 14" key="2">
    <citation type="submission" date="2020-08" db="EMBL/GenBank/DDBJ databases">
        <title>Genome public.</title>
        <authorList>
            <person name="Liu C."/>
            <person name="Sun Q."/>
        </authorList>
    </citation>
    <scope>NUCLEOTIDE SEQUENCE [LARGE SCALE GENOMIC DNA]</scope>
    <source>
        <strain evidence="11 14">426_9</strain>
    </source>
</reference>
<keyword evidence="14" id="KW-1185">Reference proteome</keyword>
<dbReference type="GO" id="GO:0005886">
    <property type="term" value="C:plasma membrane"/>
    <property type="evidence" value="ECO:0007669"/>
    <property type="project" value="UniProtKB-SubCell"/>
</dbReference>
<proteinExistence type="inferred from homology"/>
<feature type="transmembrane region" description="Helical" evidence="10">
    <location>
        <begin position="405"/>
        <end position="422"/>
    </location>
</feature>
<dbReference type="GO" id="GO:0042121">
    <property type="term" value="P:alginic acid biosynthetic process"/>
    <property type="evidence" value="ECO:0007669"/>
    <property type="project" value="InterPro"/>
</dbReference>
<dbReference type="Proteomes" id="UP000256321">
    <property type="component" value="Unassembled WGS sequence"/>
</dbReference>
<evidence type="ECO:0000313" key="12">
    <source>
        <dbReference type="EMBL" id="RDU51221.1"/>
    </source>
</evidence>
<accession>A0A3D8HJW0</accession>
<dbReference type="PIRSF" id="PIRSF500217">
    <property type="entry name" value="AlgI"/>
    <property type="match status" value="1"/>
</dbReference>
<feature type="transmembrane region" description="Helical" evidence="10">
    <location>
        <begin position="445"/>
        <end position="465"/>
    </location>
</feature>
<dbReference type="EMBL" id="JACRTI010000001">
    <property type="protein sequence ID" value="MBC8600187.1"/>
    <property type="molecule type" value="Genomic_DNA"/>
</dbReference>
<reference evidence="12 13" key="1">
    <citation type="submission" date="2018-07" db="EMBL/GenBank/DDBJ databases">
        <title>Parabacteroides acidifaciens nov. sp., isolated from human feces.</title>
        <authorList>
            <person name="Wang Y.J."/>
        </authorList>
    </citation>
    <scope>NUCLEOTIDE SEQUENCE [LARGE SCALE GENOMIC DNA]</scope>
    <source>
        <strain evidence="12 13">426-9</strain>
    </source>
</reference>
<dbReference type="InterPro" id="IPR028362">
    <property type="entry name" value="AlgI"/>
</dbReference>
<dbReference type="AlphaFoldDB" id="A0A3D8HJW0"/>
<feature type="transmembrane region" description="Helical" evidence="10">
    <location>
        <begin position="486"/>
        <end position="503"/>
    </location>
</feature>
<feature type="transmembrane region" description="Helical" evidence="10">
    <location>
        <begin position="368"/>
        <end position="385"/>
    </location>
</feature>
<evidence type="ECO:0000313" key="11">
    <source>
        <dbReference type="EMBL" id="MBC8600187.1"/>
    </source>
</evidence>
<evidence type="ECO:0000256" key="4">
    <source>
        <dbReference type="ARBA" id="ARBA00022679"/>
    </source>
</evidence>
<dbReference type="GO" id="GO:0016746">
    <property type="term" value="F:acyltransferase activity"/>
    <property type="evidence" value="ECO:0007669"/>
    <property type="project" value="UniProtKB-KW"/>
</dbReference>
<dbReference type="InterPro" id="IPR024194">
    <property type="entry name" value="Ac/AlaTfrase_AlgI/DltB"/>
</dbReference>
<keyword evidence="4 9" id="KW-0808">Transferase</keyword>
<dbReference type="Proteomes" id="UP000629596">
    <property type="component" value="Unassembled WGS sequence"/>
</dbReference>
<evidence type="ECO:0000256" key="8">
    <source>
        <dbReference type="ARBA" id="ARBA00023315"/>
    </source>
</evidence>
<keyword evidence="6 10" id="KW-1133">Transmembrane helix</keyword>
<sequence length="516" mass="59191">MTGDILNNIGGFSIEKLGELFLYHHNAPILFSSGLFFFLFIGFLIIYMSLRKHLLARIIYVTLFSIYFYYKSSGFFFFLLLFVATSDFFIAQRIVRTAPKWGRKAWVILSLCIDLGLLGYFKYFNFLREIVATIGHELGYQLGNTSLQSITYQPLDIFLPVGISFFTFQTISYVIDVYRGRIEPLHRWIDYVFYVSFFPQLVAGPIVRARDFLPQIYKVPAVTRAQFGEGLFLVLCGLFKKTVISDYISLNFVDRIFDAPLLYTGVENLMGVYGYALQIYCDFSGYSDMAIGIALLLGFRFNINFDSPYQSATITEFWRRWHISLSSWLKDYLYISLGGNRKGKIRTYINLLITMLLGGLWHGASISFILWGALHGVALAIHKFVMGHFSSFKPLGSDMKPWRRVLGILITFHLVCFGWILFRADSMQTVGEVLTQIFTNFHPEVFMQFVMGYKGVFILMVIGYVMHFMPKSAENGLQAVVTRSPLLVQAVMLAVAIFVVVQFKSAGVQPFIYFQF</sequence>
<keyword evidence="5 10" id="KW-0812">Transmembrane</keyword>
<comment type="caution">
    <text evidence="12">The sequence shown here is derived from an EMBL/GenBank/DDBJ whole genome shotgun (WGS) entry which is preliminary data.</text>
</comment>
<name>A0A3D8HJW0_9BACT</name>
<evidence type="ECO:0000256" key="2">
    <source>
        <dbReference type="ARBA" id="ARBA00010323"/>
    </source>
</evidence>
<gene>
    <name evidence="12" type="ORF">DWU89_00450</name>
    <name evidence="11" type="ORF">H8784_00445</name>
</gene>
<keyword evidence="3 9" id="KW-1003">Cell membrane</keyword>
<evidence type="ECO:0000256" key="9">
    <source>
        <dbReference type="PIRNR" id="PIRNR016636"/>
    </source>
</evidence>
<dbReference type="PIRSF" id="PIRSF016636">
    <property type="entry name" value="AlgI_DltB"/>
    <property type="match status" value="1"/>
</dbReference>
<feature type="transmembrane region" description="Helical" evidence="10">
    <location>
        <begin position="27"/>
        <end position="47"/>
    </location>
</feature>
<dbReference type="InterPro" id="IPR051085">
    <property type="entry name" value="MB_O-acyltransferase"/>
</dbReference>
<dbReference type="InterPro" id="IPR004299">
    <property type="entry name" value="MBOAT_fam"/>
</dbReference>
<evidence type="ECO:0000256" key="6">
    <source>
        <dbReference type="ARBA" id="ARBA00022989"/>
    </source>
</evidence>
<evidence type="ECO:0000256" key="5">
    <source>
        <dbReference type="ARBA" id="ARBA00022692"/>
    </source>
</evidence>
<evidence type="ECO:0000256" key="10">
    <source>
        <dbReference type="SAM" id="Phobius"/>
    </source>
</evidence>
<feature type="transmembrane region" description="Helical" evidence="10">
    <location>
        <begin position="106"/>
        <end position="123"/>
    </location>
</feature>
<dbReference type="EMBL" id="QREV01000001">
    <property type="protein sequence ID" value="RDU51221.1"/>
    <property type="molecule type" value="Genomic_DNA"/>
</dbReference>
<feature type="transmembrane region" description="Helical" evidence="10">
    <location>
        <begin position="345"/>
        <end position="362"/>
    </location>
</feature>
<organism evidence="12 13">
    <name type="scientific">Parabacteroides acidifaciens</name>
    <dbReference type="NCBI Taxonomy" id="2290935"/>
    <lineage>
        <taxon>Bacteria</taxon>
        <taxon>Pseudomonadati</taxon>
        <taxon>Bacteroidota</taxon>
        <taxon>Bacteroidia</taxon>
        <taxon>Bacteroidales</taxon>
        <taxon>Tannerellaceae</taxon>
        <taxon>Parabacteroides</taxon>
    </lineage>
</organism>
<comment type="similarity">
    <text evidence="2 9">Belongs to the membrane-bound acyltransferase family.</text>
</comment>
<keyword evidence="7 9" id="KW-0472">Membrane</keyword>
<keyword evidence="8 9" id="KW-0012">Acyltransferase</keyword>
<protein>
    <submittedName>
        <fullName evidence="12">MBOAT family protein</fullName>
    </submittedName>
</protein>
<dbReference type="PANTHER" id="PTHR13285:SF23">
    <property type="entry name" value="TEICHOIC ACID D-ALANYLTRANSFERASE"/>
    <property type="match status" value="1"/>
</dbReference>
<dbReference type="PANTHER" id="PTHR13285">
    <property type="entry name" value="ACYLTRANSFERASE"/>
    <property type="match status" value="1"/>
</dbReference>
<evidence type="ECO:0000256" key="1">
    <source>
        <dbReference type="ARBA" id="ARBA00004651"/>
    </source>
</evidence>
<dbReference type="Pfam" id="PF03062">
    <property type="entry name" value="MBOAT"/>
    <property type="match status" value="1"/>
</dbReference>
<comment type="subcellular location">
    <subcellularLocation>
        <location evidence="1">Cell membrane</location>
        <topology evidence="1">Multi-pass membrane protein</topology>
    </subcellularLocation>
</comment>
<evidence type="ECO:0000313" key="14">
    <source>
        <dbReference type="Proteomes" id="UP000629596"/>
    </source>
</evidence>
<evidence type="ECO:0000313" key="13">
    <source>
        <dbReference type="Proteomes" id="UP000256321"/>
    </source>
</evidence>
<evidence type="ECO:0000256" key="7">
    <source>
        <dbReference type="ARBA" id="ARBA00023136"/>
    </source>
</evidence>
<evidence type="ECO:0000256" key="3">
    <source>
        <dbReference type="ARBA" id="ARBA00022475"/>
    </source>
</evidence>